<evidence type="ECO:0000256" key="1">
    <source>
        <dbReference type="ARBA" id="ARBA00008857"/>
    </source>
</evidence>
<keyword evidence="4" id="KW-0233">DNA recombination</keyword>
<feature type="domain" description="Core-binding (CB)" evidence="7">
    <location>
        <begin position="154"/>
        <end position="238"/>
    </location>
</feature>
<dbReference type="InterPro" id="IPR050090">
    <property type="entry name" value="Tyrosine_recombinase_XerCD"/>
</dbReference>
<accession>A0A7W9BM66</accession>
<sequence length="466" mass="52319">MKLSIQVSNLIRDKKSGIWKYRRRVPQALKFAVGKGEIWESLKTKDEAVAIARYPAAHERAEAVLRAAGAVPRETLVYEATLNDLKQAGLIDGSATEVPPIPIDYDAKFKKWTDAILEVAASQPESQMNGPLRRDNPVLRMAVAQFRGVKKPQATLSEAVEHYLSQKITTFNERDLRKQVGLVQKLLSEVSGTADPRLDEITLDVAEAFRERMLAAGNSPATVKRRITTIKAVLNRFIKDKRLKPEVENYFNGLEVRDVGGPADRDRRDALSIPDLAACAVHFERGNEDLRDTWLLQMFTGARPTELSGLTWDDVRLNGQVPYLVLRHTETRRVKGKYSVREVPIVGKALEMMQRRDAGRVAQERFVFPRYASAKGRAALSASQIKKMKAANVWVLGRKVPYSLRHSMKDWMTRSAGHGWAEMLLGHTVQKVSGGYGSDTFLDLLAAKVEQSLKDAGVWDYPDIKF</sequence>
<dbReference type="InterPro" id="IPR044068">
    <property type="entry name" value="CB"/>
</dbReference>
<reference evidence="8 9" key="1">
    <citation type="submission" date="2020-08" db="EMBL/GenBank/DDBJ databases">
        <title>Genomic Encyclopedia of Type Strains, Phase IV (KMG-IV): sequencing the most valuable type-strain genomes for metagenomic binning, comparative biology and taxonomic classification.</title>
        <authorList>
            <person name="Goeker M."/>
        </authorList>
    </citation>
    <scope>NUCLEOTIDE SEQUENCE [LARGE SCALE GENOMIC DNA]</scope>
    <source>
        <strain evidence="8 9">DSM 101064</strain>
    </source>
</reference>
<evidence type="ECO:0000256" key="4">
    <source>
        <dbReference type="ARBA" id="ARBA00023172"/>
    </source>
</evidence>
<dbReference type="GO" id="GO:0003677">
    <property type="term" value="F:DNA binding"/>
    <property type="evidence" value="ECO:0007669"/>
    <property type="project" value="UniProtKB-UniRule"/>
</dbReference>
<evidence type="ECO:0000259" key="7">
    <source>
        <dbReference type="PROSITE" id="PS51900"/>
    </source>
</evidence>
<evidence type="ECO:0000313" key="8">
    <source>
        <dbReference type="EMBL" id="MBB5722881.1"/>
    </source>
</evidence>
<dbReference type="AlphaFoldDB" id="A0A7W9BM66"/>
<dbReference type="RefSeq" id="WP_183529554.1">
    <property type="nucleotide sequence ID" value="NZ_JACIJM010000006.1"/>
</dbReference>
<dbReference type="InterPro" id="IPR013762">
    <property type="entry name" value="Integrase-like_cat_sf"/>
</dbReference>
<evidence type="ECO:0000259" key="6">
    <source>
        <dbReference type="PROSITE" id="PS51898"/>
    </source>
</evidence>
<dbReference type="Gene3D" id="1.10.150.130">
    <property type="match status" value="1"/>
</dbReference>
<protein>
    <submittedName>
        <fullName evidence="8">Integrase</fullName>
    </submittedName>
</protein>
<dbReference type="Pfam" id="PF20172">
    <property type="entry name" value="DUF6538"/>
    <property type="match status" value="1"/>
</dbReference>
<dbReference type="GO" id="GO:0015074">
    <property type="term" value="P:DNA integration"/>
    <property type="evidence" value="ECO:0007669"/>
    <property type="project" value="UniProtKB-KW"/>
</dbReference>
<organism evidence="8 9">
    <name type="scientific">Yoonia ponticola</name>
    <dbReference type="NCBI Taxonomy" id="1524255"/>
    <lineage>
        <taxon>Bacteria</taxon>
        <taxon>Pseudomonadati</taxon>
        <taxon>Pseudomonadota</taxon>
        <taxon>Alphaproteobacteria</taxon>
        <taxon>Rhodobacterales</taxon>
        <taxon>Paracoccaceae</taxon>
        <taxon>Yoonia</taxon>
    </lineage>
</organism>
<keyword evidence="2" id="KW-0229">DNA integration</keyword>
<dbReference type="PANTHER" id="PTHR30349">
    <property type="entry name" value="PHAGE INTEGRASE-RELATED"/>
    <property type="match status" value="1"/>
</dbReference>
<evidence type="ECO:0000313" key="9">
    <source>
        <dbReference type="Proteomes" id="UP000535415"/>
    </source>
</evidence>
<evidence type="ECO:0000256" key="2">
    <source>
        <dbReference type="ARBA" id="ARBA00022908"/>
    </source>
</evidence>
<proteinExistence type="inferred from homology"/>
<gene>
    <name evidence="8" type="ORF">FHS72_002511</name>
</gene>
<dbReference type="InterPro" id="IPR011010">
    <property type="entry name" value="DNA_brk_join_enz"/>
</dbReference>
<evidence type="ECO:0000256" key="5">
    <source>
        <dbReference type="PROSITE-ProRule" id="PRU01248"/>
    </source>
</evidence>
<name>A0A7W9BM66_9RHOB</name>
<dbReference type="Pfam" id="PF00589">
    <property type="entry name" value="Phage_integrase"/>
    <property type="match status" value="1"/>
</dbReference>
<dbReference type="Gene3D" id="1.10.443.10">
    <property type="entry name" value="Intergrase catalytic core"/>
    <property type="match status" value="1"/>
</dbReference>
<comment type="caution">
    <text evidence="8">The sequence shown here is derived from an EMBL/GenBank/DDBJ whole genome shotgun (WGS) entry which is preliminary data.</text>
</comment>
<dbReference type="EMBL" id="JACIJM010000006">
    <property type="protein sequence ID" value="MBB5722881.1"/>
    <property type="molecule type" value="Genomic_DNA"/>
</dbReference>
<dbReference type="SUPFAM" id="SSF56349">
    <property type="entry name" value="DNA breaking-rejoining enzymes"/>
    <property type="match status" value="1"/>
</dbReference>
<dbReference type="PROSITE" id="PS51898">
    <property type="entry name" value="TYR_RECOMBINASE"/>
    <property type="match status" value="1"/>
</dbReference>
<dbReference type="GO" id="GO:0006310">
    <property type="term" value="P:DNA recombination"/>
    <property type="evidence" value="ECO:0007669"/>
    <property type="project" value="UniProtKB-KW"/>
</dbReference>
<keyword evidence="3 5" id="KW-0238">DNA-binding</keyword>
<evidence type="ECO:0000256" key="3">
    <source>
        <dbReference type="ARBA" id="ARBA00023125"/>
    </source>
</evidence>
<dbReference type="InterPro" id="IPR010998">
    <property type="entry name" value="Integrase_recombinase_N"/>
</dbReference>
<dbReference type="PANTHER" id="PTHR30349:SF41">
    <property type="entry name" value="INTEGRASE_RECOMBINASE PROTEIN MJ0367-RELATED"/>
    <property type="match status" value="1"/>
</dbReference>
<comment type="similarity">
    <text evidence="1">Belongs to the 'phage' integrase family.</text>
</comment>
<feature type="domain" description="Tyr recombinase" evidence="6">
    <location>
        <begin position="266"/>
        <end position="449"/>
    </location>
</feature>
<keyword evidence="9" id="KW-1185">Reference proteome</keyword>
<dbReference type="PROSITE" id="PS51900">
    <property type="entry name" value="CB"/>
    <property type="match status" value="1"/>
</dbReference>
<dbReference type="Proteomes" id="UP000535415">
    <property type="component" value="Unassembled WGS sequence"/>
</dbReference>
<dbReference type="InterPro" id="IPR046668">
    <property type="entry name" value="DUF6538"/>
</dbReference>
<dbReference type="InterPro" id="IPR002104">
    <property type="entry name" value="Integrase_catalytic"/>
</dbReference>